<organism evidence="1 2">
    <name type="scientific">Salvia divinorum</name>
    <name type="common">Maria pastora</name>
    <name type="synonym">Diviner's sage</name>
    <dbReference type="NCBI Taxonomy" id="28513"/>
    <lineage>
        <taxon>Eukaryota</taxon>
        <taxon>Viridiplantae</taxon>
        <taxon>Streptophyta</taxon>
        <taxon>Embryophyta</taxon>
        <taxon>Tracheophyta</taxon>
        <taxon>Spermatophyta</taxon>
        <taxon>Magnoliopsida</taxon>
        <taxon>eudicotyledons</taxon>
        <taxon>Gunneridae</taxon>
        <taxon>Pentapetalae</taxon>
        <taxon>asterids</taxon>
        <taxon>lamiids</taxon>
        <taxon>Lamiales</taxon>
        <taxon>Lamiaceae</taxon>
        <taxon>Nepetoideae</taxon>
        <taxon>Mentheae</taxon>
        <taxon>Salviinae</taxon>
        <taxon>Salvia</taxon>
        <taxon>Salvia subgen. Calosphace</taxon>
    </lineage>
</organism>
<dbReference type="EMBL" id="JBEAFC010000011">
    <property type="protein sequence ID" value="KAL1535300.1"/>
    <property type="molecule type" value="Genomic_DNA"/>
</dbReference>
<dbReference type="Proteomes" id="UP001567538">
    <property type="component" value="Unassembled WGS sequence"/>
</dbReference>
<accession>A0ABD1FTX7</accession>
<evidence type="ECO:0000313" key="1">
    <source>
        <dbReference type="EMBL" id="KAL1535300.1"/>
    </source>
</evidence>
<evidence type="ECO:0000313" key="2">
    <source>
        <dbReference type="Proteomes" id="UP001567538"/>
    </source>
</evidence>
<keyword evidence="2" id="KW-1185">Reference proteome</keyword>
<proteinExistence type="predicted"/>
<protein>
    <submittedName>
        <fullName evidence="1">Uncharacterized protein</fullName>
    </submittedName>
</protein>
<reference evidence="1 2" key="1">
    <citation type="submission" date="2024-06" db="EMBL/GenBank/DDBJ databases">
        <title>A chromosome level genome sequence of Diviner's sage (Salvia divinorum).</title>
        <authorList>
            <person name="Ford S.A."/>
            <person name="Ro D.-K."/>
            <person name="Ness R.W."/>
            <person name="Phillips M.A."/>
        </authorList>
    </citation>
    <scope>NUCLEOTIDE SEQUENCE [LARGE SCALE GENOMIC DNA]</scope>
    <source>
        <strain evidence="1">SAF-2024a</strain>
        <tissue evidence="1">Leaf</tissue>
    </source>
</reference>
<sequence length="72" mass="7615">MKRNTSSDSISSSSSSTTVLIGRLSITVPITGDPDTSDSPSTIIGTAQFAEGKGGEEAVEGYQDMGDYWTWH</sequence>
<name>A0ABD1FTX7_SALDI</name>
<comment type="caution">
    <text evidence="1">The sequence shown here is derived from an EMBL/GenBank/DDBJ whole genome shotgun (WGS) entry which is preliminary data.</text>
</comment>
<gene>
    <name evidence="1" type="ORF">AAHA92_28099</name>
</gene>
<dbReference type="AlphaFoldDB" id="A0ABD1FTX7"/>